<sequence>MTKNARTHVGGGWFLGALPIALQLIVWSHTVFGGTALTLRFAITSMIDTATTLTDRALQDVLKPKDADRFWPGTKTKIKDIGIVPKSKLHKLDIEKAELENGLKPLRGEAAEIKLHADNAKIEESLIETTSKRYTKALGDIDKISKGLGWEPIGGNKETTTPPATRAPRNPNTTRVTRGNRRYPLQRGGRRP</sequence>
<evidence type="ECO:0000256" key="1">
    <source>
        <dbReference type="SAM" id="MobiDB-lite"/>
    </source>
</evidence>
<accession>A0ABY6YNN9</accession>
<name>A0ABY6YNN9_9ACTN</name>
<organism evidence="2 3">
    <name type="scientific">Streptomonospora nanhaiensis</name>
    <dbReference type="NCBI Taxonomy" id="1323731"/>
    <lineage>
        <taxon>Bacteria</taxon>
        <taxon>Bacillati</taxon>
        <taxon>Actinomycetota</taxon>
        <taxon>Actinomycetes</taxon>
        <taxon>Streptosporangiales</taxon>
        <taxon>Nocardiopsidaceae</taxon>
        <taxon>Streptomonospora</taxon>
    </lineage>
</organism>
<dbReference type="Proteomes" id="UP001156498">
    <property type="component" value="Chromosome"/>
</dbReference>
<dbReference type="RefSeq" id="WP_267947704.1">
    <property type="nucleotide sequence ID" value="NZ_CP113264.1"/>
</dbReference>
<feature type="compositionally biased region" description="Low complexity" evidence="1">
    <location>
        <begin position="159"/>
        <end position="177"/>
    </location>
</feature>
<evidence type="ECO:0000313" key="2">
    <source>
        <dbReference type="EMBL" id="WAE73924.1"/>
    </source>
</evidence>
<evidence type="ECO:0000313" key="3">
    <source>
        <dbReference type="Proteomes" id="UP001156498"/>
    </source>
</evidence>
<dbReference type="EMBL" id="CP113264">
    <property type="protein sequence ID" value="WAE73924.1"/>
    <property type="molecule type" value="Genomic_DNA"/>
</dbReference>
<proteinExistence type="predicted"/>
<feature type="region of interest" description="Disordered" evidence="1">
    <location>
        <begin position="149"/>
        <end position="192"/>
    </location>
</feature>
<keyword evidence="3" id="KW-1185">Reference proteome</keyword>
<protein>
    <submittedName>
        <fullName evidence="2">Uncharacterized protein</fullName>
    </submittedName>
</protein>
<gene>
    <name evidence="2" type="ORF">OUQ99_01995</name>
</gene>
<reference evidence="2 3" key="1">
    <citation type="journal article" date="2013" name="Int. J. Syst. Evol. Microbiol.">
        <title>Description of Streptomonospora sediminis sp. nov. and Streptomonospora nanhaiensis sp. nov., and reclassification of Nocardiopsis arabia Hozzein &amp; Goodfellow 2008 as Streptomonospora arabica comb. nov. and emended description of the genus Streptomonospora.</title>
        <authorList>
            <person name="Zhang D.F."/>
            <person name="Pan H.Q."/>
            <person name="He J."/>
            <person name="Zhang X.M."/>
            <person name="Zhang Y.G."/>
            <person name="Klenk H.P."/>
            <person name="Hu J.C."/>
            <person name="Li W.J."/>
        </authorList>
    </citation>
    <scope>NUCLEOTIDE SEQUENCE [LARGE SCALE GENOMIC DNA]</scope>
    <source>
        <strain evidence="2 3">12A09</strain>
    </source>
</reference>